<sequence length="473" mass="53686">MPATEPPSRASPDIPVTDLQGHYIGPASGVSFLHRVQQRLHMNDHSSPSFTFGDTPLPEFDLANFVVMVSKEETRHLVQKFFDFSVPIDRLFHKPTIEAWLEEFHDTMGAMVWTNEAPARRAVLWMIFATAQGHFNDTHSANERKSVHYFLMADYHLSKENTENTIACLASVQARLFQCFWLLSQSRINHCWDLFGTTSRIAITLVLRNLYSVRQPSTANRSAVILEFSQKLKAWWAEVPDFVSKAYPAPLIALFQRQRDVLNITYWHTIILVHRPLFLLDLSPVSSRTGRGGETDSPRQQIKDSVEECLRASMNIVDTVDRLSTSGQMFRSFWGTTYSAFSAAVILYVYTIKQLVSSIDSYHEYFGAAVRCQEHLSKLAVKGSLIARYYVVLEELRNEALGYTQRIQNWPLITAEESLPGPNPSRGIGDIPCDDIDTSHRYEASLIDLSNWAQFESLIVPGFGGFNPSLTIQ</sequence>
<evidence type="ECO:0000256" key="5">
    <source>
        <dbReference type="ARBA" id="ARBA00023242"/>
    </source>
</evidence>
<dbReference type="Pfam" id="PF04082">
    <property type="entry name" value="Fungal_trans"/>
    <property type="match status" value="1"/>
</dbReference>
<dbReference type="AlphaFoldDB" id="A0A6V8H748"/>
<dbReference type="GO" id="GO:0005634">
    <property type="term" value="C:nucleus"/>
    <property type="evidence" value="ECO:0007669"/>
    <property type="project" value="UniProtKB-SubCell"/>
</dbReference>
<keyword evidence="4" id="KW-0804">Transcription</keyword>
<dbReference type="GO" id="GO:0006351">
    <property type="term" value="P:DNA-templated transcription"/>
    <property type="evidence" value="ECO:0007669"/>
    <property type="project" value="InterPro"/>
</dbReference>
<reference evidence="8" key="1">
    <citation type="journal article" date="2015" name="Genome Announc.">
        <title>Draft genome sequence of Talaromyces cellulolyticus strain Y-94, a source of lignocellulosic biomass-degrading enzymes.</title>
        <authorList>
            <person name="Fujii T."/>
            <person name="Koike H."/>
            <person name="Sawayama S."/>
            <person name="Yano S."/>
            <person name="Inoue H."/>
        </authorList>
    </citation>
    <scope>NUCLEOTIDE SEQUENCE [LARGE SCALE GENOMIC DNA]</scope>
    <source>
        <strain evidence="8">Y-94</strain>
    </source>
</reference>
<evidence type="ECO:0000313" key="7">
    <source>
        <dbReference type="EMBL" id="GAM36967.1"/>
    </source>
</evidence>
<gene>
    <name evidence="7" type="ORF">TCE0_022f06481</name>
</gene>
<dbReference type="PANTHER" id="PTHR47540:SF3">
    <property type="entry name" value="ZN(II)2CYS6 TRANSCRIPTION FACTOR (EUROFUNG)"/>
    <property type="match status" value="1"/>
</dbReference>
<feature type="domain" description="Xylanolytic transcriptional activator regulatory" evidence="6">
    <location>
        <begin position="80"/>
        <end position="216"/>
    </location>
</feature>
<dbReference type="GO" id="GO:0008270">
    <property type="term" value="F:zinc ion binding"/>
    <property type="evidence" value="ECO:0007669"/>
    <property type="project" value="InterPro"/>
</dbReference>
<dbReference type="PANTHER" id="PTHR47540">
    <property type="entry name" value="THIAMINE REPRESSIBLE GENES REGULATORY PROTEIN THI5"/>
    <property type="match status" value="1"/>
</dbReference>
<dbReference type="CDD" id="cd12148">
    <property type="entry name" value="fungal_TF_MHR"/>
    <property type="match status" value="1"/>
</dbReference>
<proteinExistence type="predicted"/>
<comment type="subcellular location">
    <subcellularLocation>
        <location evidence="1">Nucleus</location>
    </subcellularLocation>
</comment>
<organism evidence="7 8">
    <name type="scientific">Talaromyces pinophilus</name>
    <name type="common">Penicillium pinophilum</name>
    <dbReference type="NCBI Taxonomy" id="128442"/>
    <lineage>
        <taxon>Eukaryota</taxon>
        <taxon>Fungi</taxon>
        <taxon>Dikarya</taxon>
        <taxon>Ascomycota</taxon>
        <taxon>Pezizomycotina</taxon>
        <taxon>Eurotiomycetes</taxon>
        <taxon>Eurotiomycetidae</taxon>
        <taxon>Eurotiales</taxon>
        <taxon>Trichocomaceae</taxon>
        <taxon>Talaromyces</taxon>
        <taxon>Talaromyces sect. Talaromyces</taxon>
    </lineage>
</organism>
<evidence type="ECO:0000256" key="3">
    <source>
        <dbReference type="ARBA" id="ARBA00023125"/>
    </source>
</evidence>
<dbReference type="GO" id="GO:0045944">
    <property type="term" value="P:positive regulation of transcription by RNA polymerase II"/>
    <property type="evidence" value="ECO:0007669"/>
    <property type="project" value="TreeGrafter"/>
</dbReference>
<dbReference type="Proteomes" id="UP000053095">
    <property type="component" value="Unassembled WGS sequence"/>
</dbReference>
<dbReference type="EMBL" id="DF933818">
    <property type="protein sequence ID" value="GAM36967.1"/>
    <property type="molecule type" value="Genomic_DNA"/>
</dbReference>
<protein>
    <submittedName>
        <fullName evidence="7">Transcriptional activator protein</fullName>
    </submittedName>
</protein>
<evidence type="ECO:0000313" key="8">
    <source>
        <dbReference type="Proteomes" id="UP000053095"/>
    </source>
</evidence>
<evidence type="ECO:0000256" key="2">
    <source>
        <dbReference type="ARBA" id="ARBA00023015"/>
    </source>
</evidence>
<dbReference type="GO" id="GO:0043565">
    <property type="term" value="F:sequence-specific DNA binding"/>
    <property type="evidence" value="ECO:0007669"/>
    <property type="project" value="TreeGrafter"/>
</dbReference>
<accession>A0A6V8H748</accession>
<evidence type="ECO:0000256" key="1">
    <source>
        <dbReference type="ARBA" id="ARBA00004123"/>
    </source>
</evidence>
<keyword evidence="8" id="KW-1185">Reference proteome</keyword>
<keyword evidence="2" id="KW-0805">Transcription regulation</keyword>
<evidence type="ECO:0000256" key="4">
    <source>
        <dbReference type="ARBA" id="ARBA00023163"/>
    </source>
</evidence>
<evidence type="ECO:0000259" key="6">
    <source>
        <dbReference type="Pfam" id="PF04082"/>
    </source>
</evidence>
<keyword evidence="5" id="KW-0539">Nucleus</keyword>
<name>A0A6V8H748_TALPI</name>
<dbReference type="InterPro" id="IPR051711">
    <property type="entry name" value="Stress_Response_Reg"/>
</dbReference>
<dbReference type="InterPro" id="IPR007219">
    <property type="entry name" value="XnlR_reg_dom"/>
</dbReference>
<keyword evidence="3" id="KW-0238">DNA-binding</keyword>
<comment type="caution">
    <text evidence="7">The sequence shown here is derived from an EMBL/GenBank/DDBJ whole genome shotgun (WGS) entry which is preliminary data.</text>
</comment>